<feature type="compositionally biased region" description="Basic residues" evidence="1">
    <location>
        <begin position="1"/>
        <end position="16"/>
    </location>
</feature>
<evidence type="ECO:0000313" key="2">
    <source>
        <dbReference type="EMBL" id="MFC0681301.1"/>
    </source>
</evidence>
<protein>
    <submittedName>
        <fullName evidence="2">Uncharacterized protein</fullName>
    </submittedName>
</protein>
<evidence type="ECO:0000313" key="3">
    <source>
        <dbReference type="Proteomes" id="UP001589896"/>
    </source>
</evidence>
<feature type="region of interest" description="Disordered" evidence="1">
    <location>
        <begin position="1"/>
        <end position="22"/>
    </location>
</feature>
<name>A0ABV6RWY8_9GAMM</name>
<comment type="caution">
    <text evidence="2">The sequence shown here is derived from an EMBL/GenBank/DDBJ whole genome shotgun (WGS) entry which is preliminary data.</text>
</comment>
<dbReference type="EMBL" id="JBHLTG010000007">
    <property type="protein sequence ID" value="MFC0681301.1"/>
    <property type="molecule type" value="Genomic_DNA"/>
</dbReference>
<dbReference type="Proteomes" id="UP001589896">
    <property type="component" value="Unassembled WGS sequence"/>
</dbReference>
<gene>
    <name evidence="2" type="ORF">ACFFGH_26010</name>
</gene>
<organism evidence="2 3">
    <name type="scientific">Lysobacter korlensis</name>
    <dbReference type="NCBI Taxonomy" id="553636"/>
    <lineage>
        <taxon>Bacteria</taxon>
        <taxon>Pseudomonadati</taxon>
        <taxon>Pseudomonadota</taxon>
        <taxon>Gammaproteobacteria</taxon>
        <taxon>Lysobacterales</taxon>
        <taxon>Lysobacteraceae</taxon>
        <taxon>Lysobacter</taxon>
    </lineage>
</organism>
<dbReference type="RefSeq" id="WP_386673789.1">
    <property type="nucleotide sequence ID" value="NZ_JBHLTG010000007.1"/>
</dbReference>
<evidence type="ECO:0000256" key="1">
    <source>
        <dbReference type="SAM" id="MobiDB-lite"/>
    </source>
</evidence>
<keyword evidence="3" id="KW-1185">Reference proteome</keyword>
<reference evidence="2 3" key="1">
    <citation type="submission" date="2024-09" db="EMBL/GenBank/DDBJ databases">
        <authorList>
            <person name="Sun Q."/>
            <person name="Mori K."/>
        </authorList>
    </citation>
    <scope>NUCLEOTIDE SEQUENCE [LARGE SCALE GENOMIC DNA]</scope>
    <source>
        <strain evidence="2 3">KCTC 23076</strain>
    </source>
</reference>
<sequence length="187" mass="20434">MRTVKQAKRTQRRTKRDSRPTPITAAMQGRHLRLTLTGSGESFLVPPLPAKRGQALARTLLQLGSHDEPGRRSQVFAEALGPGNYALITGDHVQEFGELGNYVHTWLPGARMIEPAEAVPAPAAGERIRIIPAPWDGLNLREEEVEALALAAYRWQSPAGWRGLELLLRGQASQEATAMAPLLLLAP</sequence>
<accession>A0ABV6RWY8</accession>
<proteinExistence type="predicted"/>